<dbReference type="RefSeq" id="WP_247887600.1">
    <property type="nucleotide sequence ID" value="NZ_VEWN01000002.1"/>
</dbReference>
<sequence>MPRSLLPHTPTSKALLVLLAAFLPVSATAAKLGSLTVQPRPVGDLKAVFATVESVRETLARTRIGGTVADLTVTEGDKVPLGQVIATVRDPKLPLQLAALDARIQAPRRWRAVLFGPFRSTLLTVLVIPAIYIVLRGDAADRRDRSNLQG</sequence>
<evidence type="ECO:0000256" key="2">
    <source>
        <dbReference type="SAM" id="SignalP"/>
    </source>
</evidence>
<keyword evidence="2" id="KW-0732">Signal</keyword>
<reference evidence="3 4" key="1">
    <citation type="submission" date="2019-07" db="EMBL/GenBank/DDBJ databases">
        <title>Genome sequencing of the stress-tolerant strain Azospirillum brasilense Az19.</title>
        <authorList>
            <person name="Maroniche G.A."/>
            <person name="Garcia J.E."/>
            <person name="Pagnussat L."/>
            <person name="Amenta M."/>
            <person name="Creus C.M."/>
        </authorList>
    </citation>
    <scope>NUCLEOTIDE SEQUENCE [LARGE SCALE GENOMIC DNA]</scope>
    <source>
        <strain evidence="3 4">Az19</strain>
    </source>
</reference>
<keyword evidence="1" id="KW-1133">Transmembrane helix</keyword>
<dbReference type="EMBL" id="VEWN01000002">
    <property type="protein sequence ID" value="KAA1057250.1"/>
    <property type="molecule type" value="Genomic_DNA"/>
</dbReference>
<keyword evidence="1" id="KW-0812">Transmembrane</keyword>
<dbReference type="Gene3D" id="2.40.50.100">
    <property type="match status" value="1"/>
</dbReference>
<evidence type="ECO:0000313" key="3">
    <source>
        <dbReference type="EMBL" id="KAA1057250.1"/>
    </source>
</evidence>
<feature type="transmembrane region" description="Helical" evidence="1">
    <location>
        <begin position="117"/>
        <end position="135"/>
    </location>
</feature>
<evidence type="ECO:0000313" key="4">
    <source>
        <dbReference type="Proteomes" id="UP000325333"/>
    </source>
</evidence>
<gene>
    <name evidence="3" type="ORF">FH063_001418</name>
</gene>
<accession>A0A5B0L0I6</accession>
<proteinExistence type="predicted"/>
<evidence type="ECO:0000256" key="1">
    <source>
        <dbReference type="SAM" id="Phobius"/>
    </source>
</evidence>
<comment type="caution">
    <text evidence="3">The sequence shown here is derived from an EMBL/GenBank/DDBJ whole genome shotgun (WGS) entry which is preliminary data.</text>
</comment>
<name>A0A5B0L0I6_9PROT</name>
<feature type="chain" id="PRO_5022818451" evidence="2">
    <location>
        <begin position="30"/>
        <end position="150"/>
    </location>
</feature>
<protein>
    <submittedName>
        <fullName evidence="3">Uncharacterized protein</fullName>
    </submittedName>
</protein>
<dbReference type="AlphaFoldDB" id="A0A5B0L0I6"/>
<organism evidence="3 4">
    <name type="scientific">Azospirillum argentinense</name>
    <dbReference type="NCBI Taxonomy" id="2970906"/>
    <lineage>
        <taxon>Bacteria</taxon>
        <taxon>Pseudomonadati</taxon>
        <taxon>Pseudomonadota</taxon>
        <taxon>Alphaproteobacteria</taxon>
        <taxon>Rhodospirillales</taxon>
        <taxon>Azospirillaceae</taxon>
        <taxon>Azospirillum</taxon>
    </lineage>
</organism>
<keyword evidence="1" id="KW-0472">Membrane</keyword>
<feature type="signal peptide" evidence="2">
    <location>
        <begin position="1"/>
        <end position="29"/>
    </location>
</feature>
<dbReference type="Proteomes" id="UP000325333">
    <property type="component" value="Unassembled WGS sequence"/>
</dbReference>